<dbReference type="Proteomes" id="UP000272908">
    <property type="component" value="Unassembled WGS sequence"/>
</dbReference>
<keyword evidence="2" id="KW-1185">Reference proteome</keyword>
<name>A0A3B0M452_9RHOB</name>
<accession>A0A3B0M452</accession>
<sequence>MARRLATVIFQRLLARLQKMQAGAGRIEHPKRKLRPASDKSWLTVDQYFLVATGST</sequence>
<organism evidence="1 2">
    <name type="scientific">Roseinatronobacter ekhonensis</name>
    <dbReference type="NCBI Taxonomy" id="254356"/>
    <lineage>
        <taxon>Bacteria</taxon>
        <taxon>Pseudomonadati</taxon>
        <taxon>Pseudomonadota</taxon>
        <taxon>Alphaproteobacteria</taxon>
        <taxon>Rhodobacterales</taxon>
        <taxon>Paracoccaceae</taxon>
        <taxon>Roseinatronobacter</taxon>
    </lineage>
</organism>
<reference evidence="2" key="1">
    <citation type="submission" date="2018-08" db="EMBL/GenBank/DDBJ databases">
        <authorList>
            <person name="Rodrigo-Torres L."/>
            <person name="Arahal R. D."/>
            <person name="Lucena T."/>
        </authorList>
    </citation>
    <scope>NUCLEOTIDE SEQUENCE [LARGE SCALE GENOMIC DNA]</scope>
    <source>
        <strain evidence="2">CECT 7235</strain>
    </source>
</reference>
<dbReference type="EMBL" id="UIHC01000004">
    <property type="protein sequence ID" value="SUZ30905.1"/>
    <property type="molecule type" value="Genomic_DNA"/>
</dbReference>
<evidence type="ECO:0000313" key="1">
    <source>
        <dbReference type="EMBL" id="SUZ30905.1"/>
    </source>
</evidence>
<dbReference type="AlphaFoldDB" id="A0A3B0M452"/>
<proteinExistence type="predicted"/>
<protein>
    <submittedName>
        <fullName evidence="1">Uncharacterized protein</fullName>
    </submittedName>
</protein>
<evidence type="ECO:0000313" key="2">
    <source>
        <dbReference type="Proteomes" id="UP000272908"/>
    </source>
</evidence>
<gene>
    <name evidence="1" type="ORF">ROE7235_00635</name>
</gene>